<feature type="compositionally biased region" description="Pro residues" evidence="8">
    <location>
        <begin position="431"/>
        <end position="441"/>
    </location>
</feature>
<dbReference type="EC" id="5.2.1.8" evidence="7"/>
<dbReference type="PANTHER" id="PTHR10012:SF0">
    <property type="entry name" value="SERINE_THREONINE-PROTEIN PHOSPHATASE 2A ACTIVATOR"/>
    <property type="match status" value="1"/>
</dbReference>
<evidence type="ECO:0000256" key="5">
    <source>
        <dbReference type="ARBA" id="ARBA00023110"/>
    </source>
</evidence>
<organism evidence="9 10">
    <name type="scientific">Rhodotorula toruloides</name>
    <name type="common">Yeast</name>
    <name type="synonym">Rhodosporidium toruloides</name>
    <dbReference type="NCBI Taxonomy" id="5286"/>
    <lineage>
        <taxon>Eukaryota</taxon>
        <taxon>Fungi</taxon>
        <taxon>Dikarya</taxon>
        <taxon>Basidiomycota</taxon>
        <taxon>Pucciniomycotina</taxon>
        <taxon>Microbotryomycetes</taxon>
        <taxon>Sporidiobolales</taxon>
        <taxon>Sporidiobolaceae</taxon>
        <taxon>Rhodotorula</taxon>
    </lineage>
</organism>
<keyword evidence="4 7" id="KW-0963">Cytoplasm</keyword>
<comment type="caution">
    <text evidence="9">The sequence shown here is derived from an EMBL/GenBank/DDBJ whole genome shotgun (WGS) entry which is preliminary data.</text>
</comment>
<dbReference type="PANTHER" id="PTHR10012">
    <property type="entry name" value="SERINE/THREONINE-PROTEIN PHOSPHATASE 2A REGULATORY SUBUNIT B"/>
    <property type="match status" value="1"/>
</dbReference>
<dbReference type="GO" id="GO:0003755">
    <property type="term" value="F:peptidyl-prolyl cis-trans isomerase activity"/>
    <property type="evidence" value="ECO:0007669"/>
    <property type="project" value="UniProtKB-KW"/>
</dbReference>
<dbReference type="OrthoDB" id="16120at2759"/>
<dbReference type="GO" id="GO:0000159">
    <property type="term" value="C:protein phosphatase type 2A complex"/>
    <property type="evidence" value="ECO:0007669"/>
    <property type="project" value="TreeGrafter"/>
</dbReference>
<feature type="compositionally biased region" description="Low complexity" evidence="8">
    <location>
        <begin position="17"/>
        <end position="29"/>
    </location>
</feature>
<feature type="compositionally biased region" description="Low complexity" evidence="8">
    <location>
        <begin position="383"/>
        <end position="404"/>
    </location>
</feature>
<keyword evidence="6 7" id="KW-0413">Isomerase</keyword>
<evidence type="ECO:0000256" key="7">
    <source>
        <dbReference type="RuleBase" id="RU361210"/>
    </source>
</evidence>
<gene>
    <name evidence="9" type="ORF">AAT19DRAFT_9237</name>
</gene>
<dbReference type="AlphaFoldDB" id="A0A2T0AJJ6"/>
<dbReference type="FunFam" id="1.20.120.1150:FF:000002">
    <property type="entry name" value="Serine/threonine-protein phosphatase 2A activator"/>
    <property type="match status" value="1"/>
</dbReference>
<feature type="region of interest" description="Disordered" evidence="8">
    <location>
        <begin position="1"/>
        <end position="36"/>
    </location>
</feature>
<evidence type="ECO:0000256" key="8">
    <source>
        <dbReference type="SAM" id="MobiDB-lite"/>
    </source>
</evidence>
<evidence type="ECO:0000256" key="2">
    <source>
        <dbReference type="ARBA" id="ARBA00004496"/>
    </source>
</evidence>
<accession>A0A2T0AJJ6</accession>
<dbReference type="GO" id="GO:0005634">
    <property type="term" value="C:nucleus"/>
    <property type="evidence" value="ECO:0007669"/>
    <property type="project" value="TreeGrafter"/>
</dbReference>
<dbReference type="InterPro" id="IPR004327">
    <property type="entry name" value="Phstyr_phstse_ac"/>
</dbReference>
<comment type="subcellular location">
    <subcellularLocation>
        <location evidence="2 7">Cytoplasm</location>
    </subcellularLocation>
</comment>
<feature type="compositionally biased region" description="Pro residues" evidence="8">
    <location>
        <begin position="7"/>
        <end position="16"/>
    </location>
</feature>
<evidence type="ECO:0000256" key="4">
    <source>
        <dbReference type="ARBA" id="ARBA00022490"/>
    </source>
</evidence>
<proteinExistence type="inferred from homology"/>
<dbReference type="InterPro" id="IPR037218">
    <property type="entry name" value="PTPA_sf"/>
</dbReference>
<dbReference type="EMBL" id="LCTV02000001">
    <property type="protein sequence ID" value="PRQ78169.1"/>
    <property type="molecule type" value="Genomic_DNA"/>
</dbReference>
<dbReference type="GO" id="GO:0008160">
    <property type="term" value="F:protein tyrosine phosphatase activator activity"/>
    <property type="evidence" value="ECO:0007669"/>
    <property type="project" value="TreeGrafter"/>
</dbReference>
<evidence type="ECO:0000256" key="3">
    <source>
        <dbReference type="ARBA" id="ARBA00011019"/>
    </source>
</evidence>
<dbReference type="SUPFAM" id="SSF140984">
    <property type="entry name" value="PTPA-like"/>
    <property type="match status" value="1"/>
</dbReference>
<protein>
    <recommendedName>
        <fullName evidence="7">Serine/threonine-protein phosphatase 2A activator</fullName>
        <ecNumber evidence="7">5.2.1.8</ecNumber>
    </recommendedName>
    <alternativeName>
        <fullName evidence="7">Phosphotyrosyl phosphatase activator</fullName>
    </alternativeName>
</protein>
<keyword evidence="5 7" id="KW-0697">Rotamase</keyword>
<dbReference type="GO" id="GO:0007052">
    <property type="term" value="P:mitotic spindle organization"/>
    <property type="evidence" value="ECO:0007669"/>
    <property type="project" value="TreeGrafter"/>
</dbReference>
<dbReference type="Pfam" id="PF03095">
    <property type="entry name" value="PTPA"/>
    <property type="match status" value="1"/>
</dbReference>
<feature type="region of interest" description="Disordered" evidence="8">
    <location>
        <begin position="379"/>
        <end position="487"/>
    </location>
</feature>
<dbReference type="InterPro" id="IPR043170">
    <property type="entry name" value="PTPA_C_lid"/>
</dbReference>
<evidence type="ECO:0000313" key="9">
    <source>
        <dbReference type="EMBL" id="PRQ78169.1"/>
    </source>
</evidence>
<dbReference type="CDD" id="cd04087">
    <property type="entry name" value="PTPA"/>
    <property type="match status" value="1"/>
</dbReference>
<feature type="region of interest" description="Disordered" evidence="8">
    <location>
        <begin position="339"/>
        <end position="359"/>
    </location>
</feature>
<evidence type="ECO:0000313" key="10">
    <source>
        <dbReference type="Proteomes" id="UP000239560"/>
    </source>
</evidence>
<comment type="function">
    <text evidence="7">PPIases accelerate the folding of proteins. It catalyzes the cis-trans isomerization of proline imidic peptide bonds in oligopeptides.</text>
</comment>
<comment type="similarity">
    <text evidence="3 7">Belongs to the PTPA-type PPIase family.</text>
</comment>
<sequence length="487" mass="53483">MASIPSSLPPTPPFVPPIATRTPSESSSAPPRPPRRKIFTEQDLAYWLRSEAYQHVETTILRLTAAVRGKANEEESCESEATQQLSSFLQRIRGWVAEVPLQQGPQRFGNKAFRDWLTKVEEAEPAFQRDLVSTASYSPTVDPSLLLPELSFHFTSSFGSAQRLDYGSGHELSFLAYLTCLCRLRIFDENDEQALVTRIFREYIETCREVQRVFKLEPAGSKGVWGLDDHQHLVYLFGASQLVDHPSLRPASILSVSTIEPLAPSYLFLSSIMHVHTIKRGPFHEHSPLLHQIASTVPTFQKVTKGLWEMYKAEVLAKLPVVQHCRFGQFGLRWKDRETGAELPSSGDGRKDDEDEDDAADAAPLLDAPVITPAPWAHPTSTFSSVRPLPPSSRLSASTTASFSHRQHPTTFQLPHVSSLPSTSVHAPRSFAPPPLFPPRRPAASLASEEGAGGTVADEGGAAATSSPFGVLPKVGLGDGAQRDGER</sequence>
<comment type="catalytic activity">
    <reaction evidence="1 7">
        <text>[protein]-peptidylproline (omega=180) = [protein]-peptidylproline (omega=0)</text>
        <dbReference type="Rhea" id="RHEA:16237"/>
        <dbReference type="Rhea" id="RHEA-COMP:10747"/>
        <dbReference type="Rhea" id="RHEA-COMP:10748"/>
        <dbReference type="ChEBI" id="CHEBI:83833"/>
        <dbReference type="ChEBI" id="CHEBI:83834"/>
        <dbReference type="EC" id="5.2.1.8"/>
    </reaction>
</comment>
<evidence type="ECO:0000256" key="1">
    <source>
        <dbReference type="ARBA" id="ARBA00000971"/>
    </source>
</evidence>
<dbReference type="Gene3D" id="1.20.120.1150">
    <property type="match status" value="1"/>
</dbReference>
<dbReference type="GO" id="GO:0005737">
    <property type="term" value="C:cytoplasm"/>
    <property type="evidence" value="ECO:0007669"/>
    <property type="project" value="UniProtKB-SubCell"/>
</dbReference>
<evidence type="ECO:0000256" key="6">
    <source>
        <dbReference type="ARBA" id="ARBA00023235"/>
    </source>
</evidence>
<reference evidence="9 10" key="1">
    <citation type="journal article" date="2018" name="Elife">
        <title>Functional genomics of lipid metabolism in the oleaginous yeast Rhodosporidium toruloides.</title>
        <authorList>
            <person name="Coradetti S.T."/>
            <person name="Pinel D."/>
            <person name="Geiselman G."/>
            <person name="Ito M."/>
            <person name="Mondo S."/>
            <person name="Reilly M.C."/>
            <person name="Cheng Y.F."/>
            <person name="Bauer S."/>
            <person name="Grigoriev I."/>
            <person name="Gladden J.M."/>
            <person name="Simmons B.A."/>
            <person name="Brem R."/>
            <person name="Arkin A.P."/>
            <person name="Skerker J.M."/>
        </authorList>
    </citation>
    <scope>NUCLEOTIDE SEQUENCE [LARGE SCALE GENOMIC DNA]</scope>
    <source>
        <strain evidence="9 10">NBRC 0880</strain>
    </source>
</reference>
<name>A0A2T0AJJ6_RHOTO</name>
<dbReference type="Proteomes" id="UP000239560">
    <property type="component" value="Unassembled WGS sequence"/>
</dbReference>